<dbReference type="PROSITE" id="PS50851">
    <property type="entry name" value="CHEW"/>
    <property type="match status" value="1"/>
</dbReference>
<dbReference type="Gene3D" id="2.40.50.180">
    <property type="entry name" value="CheA-289, Domain 4"/>
    <property type="match status" value="1"/>
</dbReference>
<accession>A0AA97AUV6</accession>
<dbReference type="Pfam" id="PF01584">
    <property type="entry name" value="CheW"/>
    <property type="match status" value="1"/>
</dbReference>
<dbReference type="SMART" id="SM00260">
    <property type="entry name" value="CheW"/>
    <property type="match status" value="1"/>
</dbReference>
<dbReference type="SUPFAM" id="SSF50341">
    <property type="entry name" value="CheW-like"/>
    <property type="match status" value="1"/>
</dbReference>
<sequence>MTQVIEHSQTTRQMMRLVVFTIAGYRFGLPLESILRVVNVPEELKSSASGMLEVVPVGEYTLTVLNLRSQLSMTQGQAQAVSTRSQAEFLVVTQVEAELCALRVDAPPDLIEIDAAAIRQLPAPYRQGHPLSIASHVVVLPQGKATLAIFLLEMKRVLALSENSLG</sequence>
<dbReference type="InterPro" id="IPR036061">
    <property type="entry name" value="CheW-like_dom_sf"/>
</dbReference>
<dbReference type="Gene3D" id="2.30.30.40">
    <property type="entry name" value="SH3 Domains"/>
    <property type="match status" value="1"/>
</dbReference>
<proteinExistence type="predicted"/>
<organism evidence="2">
    <name type="scientific">Leptolyngbya boryana CZ1</name>
    <dbReference type="NCBI Taxonomy" id="3060204"/>
    <lineage>
        <taxon>Bacteria</taxon>
        <taxon>Bacillati</taxon>
        <taxon>Cyanobacteriota</taxon>
        <taxon>Cyanophyceae</taxon>
        <taxon>Leptolyngbyales</taxon>
        <taxon>Leptolyngbyaceae</taxon>
        <taxon>Leptolyngbya group</taxon>
        <taxon>Leptolyngbya</taxon>
    </lineage>
</organism>
<reference evidence="2" key="1">
    <citation type="journal article" date="2023" name="Plants (Basel)">
        <title>Genomic Analysis of Leptolyngbya boryana CZ1 Reveals Efficient Carbon Fixation Modules.</title>
        <authorList>
            <person name="Bai X."/>
            <person name="Wang H."/>
            <person name="Cheng W."/>
            <person name="Wang J."/>
            <person name="Ma M."/>
            <person name="Hu H."/>
            <person name="Song Z."/>
            <person name="Ma H."/>
            <person name="Fan Y."/>
            <person name="Du C."/>
            <person name="Xu J."/>
        </authorList>
    </citation>
    <scope>NUCLEOTIDE SEQUENCE</scope>
    <source>
        <strain evidence="2">CZ1</strain>
    </source>
</reference>
<dbReference type="RefSeq" id="WP_316426670.1">
    <property type="nucleotide sequence ID" value="NZ_CP130144.1"/>
</dbReference>
<name>A0AA97AUV6_LEPBY</name>
<dbReference type="InterPro" id="IPR002545">
    <property type="entry name" value="CheW-lke_dom"/>
</dbReference>
<dbReference type="EMBL" id="CP130144">
    <property type="protein sequence ID" value="WNZ44696.1"/>
    <property type="molecule type" value="Genomic_DNA"/>
</dbReference>
<protein>
    <submittedName>
        <fullName evidence="2">Chemotaxis protein CheW</fullName>
    </submittedName>
</protein>
<gene>
    <name evidence="2" type="ORF">Q2T42_23165</name>
</gene>
<dbReference type="GO" id="GO:0007165">
    <property type="term" value="P:signal transduction"/>
    <property type="evidence" value="ECO:0007669"/>
    <property type="project" value="InterPro"/>
</dbReference>
<dbReference type="GO" id="GO:0006935">
    <property type="term" value="P:chemotaxis"/>
    <property type="evidence" value="ECO:0007669"/>
    <property type="project" value="InterPro"/>
</dbReference>
<evidence type="ECO:0000313" key="2">
    <source>
        <dbReference type="EMBL" id="WNZ44696.1"/>
    </source>
</evidence>
<feature type="domain" description="CheW-like" evidence="1">
    <location>
        <begin position="14"/>
        <end position="163"/>
    </location>
</feature>
<dbReference type="AlphaFoldDB" id="A0AA97AUV6"/>
<evidence type="ECO:0000259" key="1">
    <source>
        <dbReference type="PROSITE" id="PS50851"/>
    </source>
</evidence>
<reference evidence="2" key="2">
    <citation type="submission" date="2023-07" db="EMBL/GenBank/DDBJ databases">
        <authorList>
            <person name="Bai X.-H."/>
            <person name="Wang H.-H."/>
            <person name="Wang J."/>
            <person name="Ma M.-Y."/>
            <person name="Hu H.-H."/>
            <person name="Song Z.-L."/>
            <person name="Ma H.-G."/>
            <person name="Fan Y."/>
            <person name="Du C.-Y."/>
            <person name="Xu J.-C."/>
        </authorList>
    </citation>
    <scope>NUCLEOTIDE SEQUENCE</scope>
    <source>
        <strain evidence="2">CZ1</strain>
    </source>
</reference>